<protein>
    <submittedName>
        <fullName evidence="1">Uncharacterized protein</fullName>
    </submittedName>
</protein>
<gene>
    <name evidence="1" type="ORF">ABID24_003185</name>
</gene>
<name>A0ABV2M639_9FIRM</name>
<accession>A0ABV2M639</accession>
<dbReference type="Proteomes" id="UP001549106">
    <property type="component" value="Unassembled WGS sequence"/>
</dbReference>
<comment type="caution">
    <text evidence="1">The sequence shown here is derived from an EMBL/GenBank/DDBJ whole genome shotgun (WGS) entry which is preliminary data.</text>
</comment>
<keyword evidence="2" id="KW-1185">Reference proteome</keyword>
<proteinExistence type="predicted"/>
<evidence type="ECO:0000313" key="1">
    <source>
        <dbReference type="EMBL" id="MET3751923.1"/>
    </source>
</evidence>
<organism evidence="1 2">
    <name type="scientific">Blautia caecimuris</name>
    <dbReference type="NCBI Taxonomy" id="1796615"/>
    <lineage>
        <taxon>Bacteria</taxon>
        <taxon>Bacillati</taxon>
        <taxon>Bacillota</taxon>
        <taxon>Clostridia</taxon>
        <taxon>Lachnospirales</taxon>
        <taxon>Lachnospiraceae</taxon>
        <taxon>Blautia</taxon>
    </lineage>
</organism>
<reference evidence="1 2" key="1">
    <citation type="submission" date="2024-06" db="EMBL/GenBank/DDBJ databases">
        <title>Genomic Encyclopedia of Type Strains, Phase IV (KMG-IV): sequencing the most valuable type-strain genomes for metagenomic binning, comparative biology and taxonomic classification.</title>
        <authorList>
            <person name="Goeker M."/>
        </authorList>
    </citation>
    <scope>NUCLEOTIDE SEQUENCE [LARGE SCALE GENOMIC DNA]</scope>
    <source>
        <strain evidence="1 2">DSM 29492</strain>
    </source>
</reference>
<evidence type="ECO:0000313" key="2">
    <source>
        <dbReference type="Proteomes" id="UP001549106"/>
    </source>
</evidence>
<sequence length="49" mass="5821">MAHRPEGFLCIYGFSMFKISAYPADVLDKGKNLFFAERIYMEGIYYRLF</sequence>
<dbReference type="EMBL" id="JBEPMJ010000031">
    <property type="protein sequence ID" value="MET3751923.1"/>
    <property type="molecule type" value="Genomic_DNA"/>
</dbReference>